<dbReference type="GeneID" id="111084005"/>
<sequence length="225" mass="25428">MVPYVSMQQNFNLSSLLKIQLMSGVLIEDGQAFTIPKTEHLEVHAPKIQTDNTPHLTITGPRTVPQCGEFLLISHLFTSKGGKVNYKWDIKRADNQCVEPSFFYEVTGQTTPYVRVLAENLQLGLDYKFVLVVTLPTQSLLTAAHTVTRVAYNAPIVSVYSSTLLPGNILNVNQQLQLFAETFLPDCIKLPKPIRFAWALDNPHVRFDFSRIYFPIYKADPFTLP</sequence>
<dbReference type="Proteomes" id="UP000694941">
    <property type="component" value="Unplaced"/>
</dbReference>
<accession>A0ABM1RYM5</accession>
<keyword evidence="1" id="KW-1185">Reference proteome</keyword>
<organism evidence="1 2">
    <name type="scientific">Limulus polyphemus</name>
    <name type="common">Atlantic horseshoe crab</name>
    <dbReference type="NCBI Taxonomy" id="6850"/>
    <lineage>
        <taxon>Eukaryota</taxon>
        <taxon>Metazoa</taxon>
        <taxon>Ecdysozoa</taxon>
        <taxon>Arthropoda</taxon>
        <taxon>Chelicerata</taxon>
        <taxon>Merostomata</taxon>
        <taxon>Xiphosura</taxon>
        <taxon>Limulidae</taxon>
        <taxon>Limulus</taxon>
    </lineage>
</organism>
<name>A0ABM1RYM5_LIMPO</name>
<reference evidence="2" key="1">
    <citation type="submission" date="2025-08" db="UniProtKB">
        <authorList>
            <consortium name="RefSeq"/>
        </authorList>
    </citation>
    <scope>IDENTIFICATION</scope>
    <source>
        <tissue evidence="2">Muscle</tissue>
    </source>
</reference>
<proteinExistence type="predicted"/>
<evidence type="ECO:0000313" key="2">
    <source>
        <dbReference type="RefSeq" id="XP_022236480.1"/>
    </source>
</evidence>
<evidence type="ECO:0000313" key="1">
    <source>
        <dbReference type="Proteomes" id="UP000694941"/>
    </source>
</evidence>
<gene>
    <name evidence="2" type="primary">LOC111084005</name>
</gene>
<feature type="non-terminal residue" evidence="2">
    <location>
        <position position="225"/>
    </location>
</feature>
<dbReference type="RefSeq" id="XP_022236480.1">
    <property type="nucleotide sequence ID" value="XM_022380772.1"/>
</dbReference>
<protein>
    <submittedName>
        <fullName evidence="2">Uncharacterized protein LOC111084005</fullName>
    </submittedName>
</protein>